<dbReference type="AlphaFoldDB" id="A0A836KUJ1"/>
<dbReference type="Proteomes" id="UP000673552">
    <property type="component" value="Chromosome 3"/>
</dbReference>
<reference evidence="1 2" key="1">
    <citation type="submission" date="2021-03" db="EMBL/GenBank/DDBJ databases">
        <title>Leishmania (Mundinia) martiniquensis Genome sequencing and assembly.</title>
        <authorList>
            <person name="Almutairi H."/>
            <person name="Gatherer D."/>
        </authorList>
    </citation>
    <scope>NUCLEOTIDE SEQUENCE [LARGE SCALE GENOMIC DNA]</scope>
    <source>
        <strain evidence="1">LSCM1</strain>
    </source>
</reference>
<dbReference type="GeneID" id="92517917"/>
<gene>
    <name evidence="1" type="ORF">LSCM1_08062</name>
</gene>
<proteinExistence type="predicted"/>
<protein>
    <submittedName>
        <fullName evidence="1">Uncharacterized protein</fullName>
    </submittedName>
</protein>
<dbReference type="EMBL" id="JAFEUZ010000003">
    <property type="protein sequence ID" value="KAG5487699.1"/>
    <property type="molecule type" value="Genomic_DNA"/>
</dbReference>
<dbReference type="RefSeq" id="XP_067181510.1">
    <property type="nucleotide sequence ID" value="XM_067325405.1"/>
</dbReference>
<organism evidence="1 2">
    <name type="scientific">Leishmania martiniquensis</name>
    <dbReference type="NCBI Taxonomy" id="1580590"/>
    <lineage>
        <taxon>Eukaryota</taxon>
        <taxon>Discoba</taxon>
        <taxon>Euglenozoa</taxon>
        <taxon>Kinetoplastea</taxon>
        <taxon>Metakinetoplastina</taxon>
        <taxon>Trypanosomatida</taxon>
        <taxon>Trypanosomatidae</taxon>
        <taxon>Leishmaniinae</taxon>
        <taxon>Leishmania</taxon>
    </lineage>
</organism>
<accession>A0A836KUJ1</accession>
<sequence length="508" mass="55799">MHLCTPLLITLPPPTPALCTPLRHLSGVKALGSRPSLPGAHAFAVGVLARLPVSLAAATCASVLRRHSAPLFSFSALFSPPPPPSLSHPHPVIDPADAEQSLFGAREVRGAVGSLCAHGSLVPRRCSSSSSSAVRGSFGGYTCVSWPLTRTSTIDLPLSCCTRAATAPLSLAALTPFFLCVLHLPPPPISARGGPMPSPAMLRTSRVLLDKSMFAAKRRVIVPIQPTPGYPAHFIKASFTTDPLKEKQKARFSSGGDAMREVQDIPKRLEGHRSRAELASRGDGDFEALVEFIQGASYDQLISGRRFRKIYEKLSENDDMFVWLCHTAMAVLNPGDMRSRLIYNHLKALAEAVASGEMTQRTAFRFFESAVRSPAYREIAARQLETGAATRLAGVAAAADVMREMGLTRRPMSSYFELYQRIVERSEAMTPWGFPPLFQFEERLALEPRLRFFSRAGQQQLERRRRGSIFSPHTILQGRRIFWIPPTWNRAGRFIGPHINLYPGLTPD</sequence>
<evidence type="ECO:0000313" key="2">
    <source>
        <dbReference type="Proteomes" id="UP000673552"/>
    </source>
</evidence>
<dbReference type="KEGG" id="lmat:92517917"/>
<dbReference type="OrthoDB" id="257264at2759"/>
<keyword evidence="2" id="KW-1185">Reference proteome</keyword>
<name>A0A836KUJ1_9TRYP</name>
<comment type="caution">
    <text evidence="1">The sequence shown here is derived from an EMBL/GenBank/DDBJ whole genome shotgun (WGS) entry which is preliminary data.</text>
</comment>
<evidence type="ECO:0000313" key="1">
    <source>
        <dbReference type="EMBL" id="KAG5487699.1"/>
    </source>
</evidence>